<gene>
    <name evidence="2" type="ORF">M23134_00173</name>
</gene>
<feature type="chain" id="PRO_5002642000" evidence="1">
    <location>
        <begin position="22"/>
        <end position="558"/>
    </location>
</feature>
<proteinExistence type="predicted"/>
<accession>A1ZL53</accession>
<keyword evidence="3" id="KW-1185">Reference proteome</keyword>
<organism evidence="2 3">
    <name type="scientific">Microscilla marina ATCC 23134</name>
    <dbReference type="NCBI Taxonomy" id="313606"/>
    <lineage>
        <taxon>Bacteria</taxon>
        <taxon>Pseudomonadati</taxon>
        <taxon>Bacteroidota</taxon>
        <taxon>Cytophagia</taxon>
        <taxon>Cytophagales</taxon>
        <taxon>Microscillaceae</taxon>
        <taxon>Microscilla</taxon>
    </lineage>
</organism>
<evidence type="ECO:0000256" key="1">
    <source>
        <dbReference type="SAM" id="SignalP"/>
    </source>
</evidence>
<dbReference type="Proteomes" id="UP000004095">
    <property type="component" value="Unassembled WGS sequence"/>
</dbReference>
<dbReference type="RefSeq" id="WP_002697242.1">
    <property type="nucleotide sequence ID" value="NZ_AAWS01000013.1"/>
</dbReference>
<evidence type="ECO:0000313" key="3">
    <source>
        <dbReference type="Proteomes" id="UP000004095"/>
    </source>
</evidence>
<dbReference type="EMBL" id="AAWS01000013">
    <property type="protein sequence ID" value="EAY29019.1"/>
    <property type="molecule type" value="Genomic_DNA"/>
</dbReference>
<reference evidence="2 3" key="1">
    <citation type="submission" date="2007-01" db="EMBL/GenBank/DDBJ databases">
        <authorList>
            <person name="Haygood M."/>
            <person name="Podell S."/>
            <person name="Anderson C."/>
            <person name="Hopkinson B."/>
            <person name="Roe K."/>
            <person name="Barbeau K."/>
            <person name="Gaasterland T."/>
            <person name="Ferriera S."/>
            <person name="Johnson J."/>
            <person name="Kravitz S."/>
            <person name="Beeson K."/>
            <person name="Sutton G."/>
            <person name="Rogers Y.-H."/>
            <person name="Friedman R."/>
            <person name="Frazier M."/>
            <person name="Venter J.C."/>
        </authorList>
    </citation>
    <scope>NUCLEOTIDE SEQUENCE [LARGE SCALE GENOMIC DNA]</scope>
    <source>
        <strain evidence="2 3">ATCC 23134</strain>
    </source>
</reference>
<sequence>MNKSLLLLILSVSLLASKAFAQNAFYDALYLAQNEKNIALLNQYKNVVYFTPQELQQVNLVTNFIKKPFSLYQHKLNVAVLKVVMKKLATSSKAERPQTVDGSLPVIGSLIPSSFKKFSNFSGTKNADFYQGISKYIAAEFKKGVTLSFFNAFEKSLSKIGELQILFPTTYQALKNRDPFRFPALGTQWKEVFHQDLQNIVKNFVQYVETPHSEAASKALFLTSDFAFKLQKNPQYQHLKLGDDIASKLINKFHPVDLMNYLDMKYFQNPDGNHQKVGTLLHKLNVLQTNLRDTTGNTWINFEQFNRLGAAQMGIFVGLLYQTSPQVFADMKAKVSVNNEAHPTKCKRYLLNNILPVYEELIQIQEFEKSKGKSLYDQEYGNYMQHFANLLQTADRKLMTHSVLNPAAPDGKGLTANGVAGSESILQKTLDVYKSIHQKEYNNLIPNLSKILLQMLNQSEQNTSYAKMLSKLDRYGSFMIGVVNAKDVNQMRDLIGRVIATSSSYLKKRTALRTMSVTCPCGLLCQWRIVRKNRYLGTQYRAYHPIRVRVHHWVYLKP</sequence>
<keyword evidence="1" id="KW-0732">Signal</keyword>
<comment type="caution">
    <text evidence="2">The sequence shown here is derived from an EMBL/GenBank/DDBJ whole genome shotgun (WGS) entry which is preliminary data.</text>
</comment>
<name>A1ZL53_MICM2</name>
<protein>
    <submittedName>
        <fullName evidence="2">Uncharacterized protein</fullName>
    </submittedName>
</protein>
<evidence type="ECO:0000313" key="2">
    <source>
        <dbReference type="EMBL" id="EAY29019.1"/>
    </source>
</evidence>
<dbReference type="AlphaFoldDB" id="A1ZL53"/>
<feature type="signal peptide" evidence="1">
    <location>
        <begin position="1"/>
        <end position="21"/>
    </location>
</feature>
<dbReference type="OrthoDB" id="1488584at2"/>